<organism evidence="3 4">
    <name type="scientific">Pseudoalteromonas nigrifaciens</name>
    <dbReference type="NCBI Taxonomy" id="28109"/>
    <lineage>
        <taxon>Bacteria</taxon>
        <taxon>Pseudomonadati</taxon>
        <taxon>Pseudomonadota</taxon>
        <taxon>Gammaproteobacteria</taxon>
        <taxon>Alteromonadales</taxon>
        <taxon>Pseudoalteromonadaceae</taxon>
        <taxon>Pseudoalteromonas</taxon>
    </lineage>
</organism>
<gene>
    <name evidence="3" type="ORF">PNIG_a1548</name>
</gene>
<evidence type="ECO:0000256" key="1">
    <source>
        <dbReference type="SAM" id="MobiDB-lite"/>
    </source>
</evidence>
<dbReference type="RefSeq" id="WP_089368089.1">
    <property type="nucleotide sequence ID" value="NZ_BJXZ01000002.1"/>
</dbReference>
<dbReference type="AlphaFoldDB" id="A0AAC9UJ31"/>
<dbReference type="InterPro" id="IPR013783">
    <property type="entry name" value="Ig-like_fold"/>
</dbReference>
<dbReference type="InterPro" id="IPR015406">
    <property type="entry name" value="GpJ_CSF"/>
</dbReference>
<protein>
    <recommendedName>
        <fullName evidence="2">Tip attachment protein J central straight fiber domain-containing protein</fullName>
    </recommendedName>
</protein>
<feature type="domain" description="Tip attachment protein J central straight fiber" evidence="2">
    <location>
        <begin position="789"/>
        <end position="875"/>
    </location>
</feature>
<dbReference type="Pfam" id="PF09327">
    <property type="entry name" value="Phage_Tail_Tip"/>
    <property type="match status" value="1"/>
</dbReference>
<dbReference type="EMBL" id="CP011036">
    <property type="protein sequence ID" value="ASM53696.1"/>
    <property type="molecule type" value="Genomic_DNA"/>
</dbReference>
<evidence type="ECO:0000313" key="4">
    <source>
        <dbReference type="Proteomes" id="UP000198329"/>
    </source>
</evidence>
<dbReference type="KEGG" id="png:PNIG_a1548"/>
<dbReference type="Gene3D" id="2.60.40.10">
    <property type="entry name" value="Immunoglobulins"/>
    <property type="match status" value="1"/>
</dbReference>
<proteinExistence type="predicted"/>
<evidence type="ECO:0000313" key="3">
    <source>
        <dbReference type="EMBL" id="ASM53696.1"/>
    </source>
</evidence>
<evidence type="ECO:0000259" key="2">
    <source>
        <dbReference type="Pfam" id="PF09327"/>
    </source>
</evidence>
<name>A0AAC9UJ31_9GAMM</name>
<reference evidence="3 4" key="1">
    <citation type="submission" date="2015-03" db="EMBL/GenBank/DDBJ databases">
        <authorList>
            <person name="Xie B.-B."/>
            <person name="Rong J.-C."/>
            <person name="Qin Q.-L."/>
            <person name="Zhang Y.-Z."/>
        </authorList>
    </citation>
    <scope>NUCLEOTIDE SEQUENCE [LARGE SCALE GENOMIC DNA]</scope>
    <source>
        <strain evidence="3 4">KMM 661</strain>
    </source>
</reference>
<dbReference type="Proteomes" id="UP000198329">
    <property type="component" value="Chromosome I"/>
</dbReference>
<keyword evidence="4" id="KW-1185">Reference proteome</keyword>
<accession>A0AAC9UJ31</accession>
<sequence>MAKLKKGSFPGIARQAKQSQSEGAITENIEILTGQRGNGENRALLVKDLVNLDDMKRRALINNASGGGAGNLPIGGGGVERPHAPVNLTGTGGFTFIALTWDHPTYRGHAYAEIWRSETDSFSSATLIATEVTDIFSDSVNMGTGYYYWVRFVNVADMKGPTQGAKGLYVETQKSAEQILGEIGGLIEKSHLGEFLTSEIDAIPDLDSIPGIYTIPDLTLELNNAKTDISGYKNRVEAIDAQTDTLARQLIDAALIGDKNWQSNTQKLVSLETVVGDVKAKIDNEFFTMAEATEAIAAATQTIRAEIEDSGISLSGNISETYFTKAGTNEAIAAYGQTLKSQIEDPNGTSIGAALKTDYYTKVSTDEAISEATTAMASTVTTDVNAAVDAKLTQSYYTKSGVDGAISESATLIISEIQNPDGEGLGSILFNNYQTKTDSKETEANLVQQLNSAYTEASQAVIENALANDVSEERKTAAEADIVLQQKTLANEQEAIANSLFTMRADLGDSSAKLSQLQQTISTSTSAVSRNLLELSSNIGETNREVERVNADLQINYSTTATTEKAISDATTQLKSTIENPGGNSVGADLYNNYSTTATMNSAISQASQLLKSQIEDPNGASVGGDLKVVTSDLQTRYYTKTLVDQAISSATTQLKSTIENPSGSSVGADLYNNYYTKSAANAAISSASTLLKSQIENPNGDSVGSDIKAVSADLQNNYYTKAGANQAISSATTQLKSAIENPNGTSVGANLYNNYYTKLSADNAISTASQILKSQIEDANGNSLGASLQTLSQTVASNKGDFSALWGVKTSVNGLQSSLGLVNDGVDPIFAVKGAKFAIITDQNPTNLTPVFAVSGGKTVINTAIIDQAFIKSLVTDDLLSNRVLVGSRFTSPSINYNPANGARSNNFSIDPGGNMLAKSATLESVTIKDNNGNIVMSSTGAIPSSKVTGLGSLATKNGLSYDEVSGKPSFGAFAFLSSLGYNDLSGKPTLGSLAAKNSLAYNEVTGRPALGSLAYLNSLAYNSITGKPSLGPFAGLSKILSSNVTTYIANGAIGSAQIDTAYINSLFGQNASFYGTVYAQNLEGDVTDSRVKAGNQVSNFNEVTIATFTVSALPFARTVVFSGLLAEMPATSGQLPGSAFGTSKSRVTWSGGATTEVRTNLDAGVTSSTLVEPVVVTLPANTSRTYYVKGKVEGAGSMKLGGNILCQAFKAGSTIS</sequence>
<feature type="region of interest" description="Disordered" evidence="1">
    <location>
        <begin position="1"/>
        <end position="20"/>
    </location>
</feature>
<dbReference type="GeneID" id="300941364"/>